<reference evidence="7" key="2">
    <citation type="journal article" date="2024" name="Plant">
        <title>Genomic evolution and insights into agronomic trait innovations of Sesamum species.</title>
        <authorList>
            <person name="Miao H."/>
            <person name="Wang L."/>
            <person name="Qu L."/>
            <person name="Liu H."/>
            <person name="Sun Y."/>
            <person name="Le M."/>
            <person name="Wang Q."/>
            <person name="Wei S."/>
            <person name="Zheng Y."/>
            <person name="Lin W."/>
            <person name="Duan Y."/>
            <person name="Cao H."/>
            <person name="Xiong S."/>
            <person name="Wang X."/>
            <person name="Wei L."/>
            <person name="Li C."/>
            <person name="Ma Q."/>
            <person name="Ju M."/>
            <person name="Zhao R."/>
            <person name="Li G."/>
            <person name="Mu C."/>
            <person name="Tian Q."/>
            <person name="Mei H."/>
            <person name="Zhang T."/>
            <person name="Gao T."/>
            <person name="Zhang H."/>
        </authorList>
    </citation>
    <scope>NUCLEOTIDE SEQUENCE</scope>
    <source>
        <strain evidence="7">3651</strain>
    </source>
</reference>
<evidence type="ECO:0000256" key="2">
    <source>
        <dbReference type="ARBA" id="ARBA00022737"/>
    </source>
</evidence>
<comment type="caution">
    <text evidence="7">The sequence shown here is derived from an EMBL/GenBank/DDBJ whole genome shotgun (WGS) entry which is preliminary data.</text>
</comment>
<dbReference type="AlphaFoldDB" id="A0AAE1YXF9"/>
<feature type="domain" description="Zinc finger PHD-type" evidence="6">
    <location>
        <begin position="148"/>
        <end position="206"/>
    </location>
</feature>
<evidence type="ECO:0000256" key="4">
    <source>
        <dbReference type="ARBA" id="ARBA00022833"/>
    </source>
</evidence>
<dbReference type="InterPro" id="IPR055198">
    <property type="entry name" value="NSD_PHD"/>
</dbReference>
<name>A0AAE1YXF9_9LAMI</name>
<dbReference type="Gene3D" id="3.30.40.10">
    <property type="entry name" value="Zinc/RING finger domain, C3HC4 (zinc finger)"/>
    <property type="match status" value="2"/>
</dbReference>
<dbReference type="GO" id="GO:0006338">
    <property type="term" value="P:chromatin remodeling"/>
    <property type="evidence" value="ECO:0007669"/>
    <property type="project" value="UniProtKB-ARBA"/>
</dbReference>
<keyword evidence="2" id="KW-0677">Repeat</keyword>
<evidence type="ECO:0000313" key="8">
    <source>
        <dbReference type="Proteomes" id="UP001293254"/>
    </source>
</evidence>
<dbReference type="InterPro" id="IPR013083">
    <property type="entry name" value="Znf_RING/FYVE/PHD"/>
</dbReference>
<dbReference type="InterPro" id="IPR001841">
    <property type="entry name" value="Znf_RING"/>
</dbReference>
<dbReference type="InterPro" id="IPR001965">
    <property type="entry name" value="Znf_PHD"/>
</dbReference>
<feature type="domain" description="RING-type" evidence="5">
    <location>
        <begin position="148"/>
        <end position="205"/>
    </location>
</feature>
<feature type="domain" description="RING-type" evidence="5">
    <location>
        <begin position="82"/>
        <end position="146"/>
    </location>
</feature>
<protein>
    <submittedName>
        <fullName evidence="7">Protein ENHANCED DOWNY MILDEW 2</fullName>
    </submittedName>
</protein>
<keyword evidence="3" id="KW-0863">Zinc-finger</keyword>
<dbReference type="Pfam" id="PF23004">
    <property type="entry name" value="PHDvar_NSD"/>
    <property type="match status" value="1"/>
</dbReference>
<dbReference type="Pfam" id="PF22908">
    <property type="entry name" value="PHD_NSD"/>
    <property type="match status" value="1"/>
</dbReference>
<dbReference type="Proteomes" id="UP001293254">
    <property type="component" value="Unassembled WGS sequence"/>
</dbReference>
<accession>A0AAE1YXF9</accession>
<keyword evidence="8" id="KW-1185">Reference proteome</keyword>
<evidence type="ECO:0000256" key="1">
    <source>
        <dbReference type="ARBA" id="ARBA00022723"/>
    </source>
</evidence>
<evidence type="ECO:0000259" key="5">
    <source>
        <dbReference type="SMART" id="SM00184"/>
    </source>
</evidence>
<dbReference type="PANTHER" id="PTHR46235:SF13">
    <property type="entry name" value="EDM2-LIKE PROTEIN1"/>
    <property type="match status" value="1"/>
</dbReference>
<sequence length="206" mass="23071">MDIHDHDHTSDADKDEMFDRVCALCDDGGEILGCEGRCIRSFHPTIESGAGSFCESLGYTSEQVDAIQNFLCKNCQYQQHQCFICGRLGSSDKSSVAEVFPCISATCGHFYHPQCVSELIFPGDKNQAQELQKQIEAGDSFTCPAHKCSVCTQGEDKSDPEMHFAVCRRCPKAYHRKCLPRNISYERNDAKSIPQRAWRVSCPKES</sequence>
<keyword evidence="1" id="KW-0479">Metal-binding</keyword>
<gene>
    <name evidence="7" type="ORF">Salat_0087200</name>
</gene>
<evidence type="ECO:0000259" key="6">
    <source>
        <dbReference type="SMART" id="SM00249"/>
    </source>
</evidence>
<organism evidence="7 8">
    <name type="scientific">Sesamum alatum</name>
    <dbReference type="NCBI Taxonomy" id="300844"/>
    <lineage>
        <taxon>Eukaryota</taxon>
        <taxon>Viridiplantae</taxon>
        <taxon>Streptophyta</taxon>
        <taxon>Embryophyta</taxon>
        <taxon>Tracheophyta</taxon>
        <taxon>Spermatophyta</taxon>
        <taxon>Magnoliopsida</taxon>
        <taxon>eudicotyledons</taxon>
        <taxon>Gunneridae</taxon>
        <taxon>Pentapetalae</taxon>
        <taxon>asterids</taxon>
        <taxon>lamiids</taxon>
        <taxon>Lamiales</taxon>
        <taxon>Pedaliaceae</taxon>
        <taxon>Sesamum</taxon>
    </lineage>
</organism>
<dbReference type="GO" id="GO:0008270">
    <property type="term" value="F:zinc ion binding"/>
    <property type="evidence" value="ECO:0007669"/>
    <property type="project" value="UniProtKB-KW"/>
</dbReference>
<keyword evidence="4" id="KW-0862">Zinc</keyword>
<feature type="domain" description="Zinc finger PHD-type" evidence="6">
    <location>
        <begin position="81"/>
        <end position="147"/>
    </location>
</feature>
<dbReference type="EMBL" id="JACGWO010000001">
    <property type="protein sequence ID" value="KAK4437533.1"/>
    <property type="molecule type" value="Genomic_DNA"/>
</dbReference>
<evidence type="ECO:0000256" key="3">
    <source>
        <dbReference type="ARBA" id="ARBA00022771"/>
    </source>
</evidence>
<dbReference type="InterPro" id="IPR055197">
    <property type="entry name" value="PHDvar_NSD"/>
</dbReference>
<evidence type="ECO:0000313" key="7">
    <source>
        <dbReference type="EMBL" id="KAK4437533.1"/>
    </source>
</evidence>
<proteinExistence type="predicted"/>
<dbReference type="SMART" id="SM00184">
    <property type="entry name" value="RING"/>
    <property type="match status" value="2"/>
</dbReference>
<reference evidence="7" key="1">
    <citation type="submission" date="2020-06" db="EMBL/GenBank/DDBJ databases">
        <authorList>
            <person name="Li T."/>
            <person name="Hu X."/>
            <person name="Zhang T."/>
            <person name="Song X."/>
            <person name="Zhang H."/>
            <person name="Dai N."/>
            <person name="Sheng W."/>
            <person name="Hou X."/>
            <person name="Wei L."/>
        </authorList>
    </citation>
    <scope>NUCLEOTIDE SEQUENCE</scope>
    <source>
        <strain evidence="7">3651</strain>
        <tissue evidence="7">Leaf</tissue>
    </source>
</reference>
<feature type="domain" description="Zinc finger PHD-type" evidence="6">
    <location>
        <begin position="21"/>
        <end position="76"/>
    </location>
</feature>
<dbReference type="SMART" id="SM00249">
    <property type="entry name" value="PHD"/>
    <property type="match status" value="3"/>
</dbReference>
<dbReference type="PANTHER" id="PTHR46235">
    <property type="entry name" value="PHD FINGER-CONTAINING PROTEIN DDB_G0268158"/>
    <property type="match status" value="1"/>
</dbReference>